<keyword evidence="2" id="KW-1185">Reference proteome</keyword>
<evidence type="ECO:0008006" key="3">
    <source>
        <dbReference type="Google" id="ProtNLM"/>
    </source>
</evidence>
<name>A0ABS9QNU0_9HYPH</name>
<dbReference type="Gene3D" id="2.60.40.10">
    <property type="entry name" value="Immunoglobulins"/>
    <property type="match status" value="1"/>
</dbReference>
<sequence>MMTHPQNATGGVTTDIPVIVSVQDSGGRVPDGGMTSDSRFILTGTARAGERIKIQIFPWIGEGASGESDVAADGTWLYTAENVADGNHGIVVKGLYGDEPISAPRRLLVAREALSAAEDFEDIALGPTKELLRPKMKISSSTEFSIEDGGGLAPFISGRYLITKGDSILISLNRPYNTLSFSYSVGRCDAYLYDEDGKEQGTILYGTASAFWALSKSIKRIEIRRISGILKIDNMLFMEMEDISLRAFSL</sequence>
<dbReference type="EMBL" id="JAKREW010000071">
    <property type="protein sequence ID" value="MCG7509109.1"/>
    <property type="molecule type" value="Genomic_DNA"/>
</dbReference>
<organism evidence="1 2">
    <name type="scientific">Mesorhizobium retamae</name>
    <dbReference type="NCBI Taxonomy" id="2912854"/>
    <lineage>
        <taxon>Bacteria</taxon>
        <taxon>Pseudomonadati</taxon>
        <taxon>Pseudomonadota</taxon>
        <taxon>Alphaproteobacteria</taxon>
        <taxon>Hyphomicrobiales</taxon>
        <taxon>Phyllobacteriaceae</taxon>
        <taxon>Mesorhizobium</taxon>
    </lineage>
</organism>
<proteinExistence type="predicted"/>
<accession>A0ABS9QNU0</accession>
<reference evidence="1 2" key="1">
    <citation type="submission" date="2022-02" db="EMBL/GenBank/DDBJ databases">
        <title>Draft genome sequence of Mezorhizobium retamae strain IRAMC:0171 isolated from Retama raetam nodules.</title>
        <authorList>
            <person name="Bengaied R."/>
            <person name="Sbissi I."/>
            <person name="Huber K."/>
            <person name="Ghodbane F."/>
            <person name="Nouioui I."/>
            <person name="Tarhouni M."/>
            <person name="Gtari M."/>
        </authorList>
    </citation>
    <scope>NUCLEOTIDE SEQUENCE [LARGE SCALE GENOMIC DNA]</scope>
    <source>
        <strain evidence="1 2">IRAMC:0171</strain>
    </source>
</reference>
<protein>
    <recommendedName>
        <fullName evidence="3">Bacterial Ig-like domain-containing protein</fullName>
    </recommendedName>
</protein>
<dbReference type="Proteomes" id="UP001201701">
    <property type="component" value="Unassembled WGS sequence"/>
</dbReference>
<dbReference type="RefSeq" id="WP_239370605.1">
    <property type="nucleotide sequence ID" value="NZ_JAKREW010000071.1"/>
</dbReference>
<dbReference type="InterPro" id="IPR013783">
    <property type="entry name" value="Ig-like_fold"/>
</dbReference>
<comment type="caution">
    <text evidence="1">The sequence shown here is derived from an EMBL/GenBank/DDBJ whole genome shotgun (WGS) entry which is preliminary data.</text>
</comment>
<evidence type="ECO:0000313" key="1">
    <source>
        <dbReference type="EMBL" id="MCG7509109.1"/>
    </source>
</evidence>
<evidence type="ECO:0000313" key="2">
    <source>
        <dbReference type="Proteomes" id="UP001201701"/>
    </source>
</evidence>
<gene>
    <name evidence="1" type="ORF">L4923_29155</name>
</gene>